<keyword evidence="6" id="KW-0479">Metal-binding</keyword>
<reference evidence="12 14" key="2">
    <citation type="journal article" date="2014" name="BMC Genomics">
        <title>An improved genome release (version Mt4.0) for the model legume Medicago truncatula.</title>
        <authorList>
            <person name="Tang H."/>
            <person name="Krishnakumar V."/>
            <person name="Bidwell S."/>
            <person name="Rosen B."/>
            <person name="Chan A."/>
            <person name="Zhou S."/>
            <person name="Gentzbittel L."/>
            <person name="Childs K.L."/>
            <person name="Yandell M."/>
            <person name="Gundlach H."/>
            <person name="Mayer K.F."/>
            <person name="Schwartz D.C."/>
            <person name="Town C.D."/>
        </authorList>
    </citation>
    <scope>GENOME REANNOTATION</scope>
    <source>
        <strain evidence="13 14">cv. Jemalong A17</strain>
    </source>
</reference>
<evidence type="ECO:0000256" key="10">
    <source>
        <dbReference type="ARBA" id="ARBA00023033"/>
    </source>
</evidence>
<keyword evidence="7" id="KW-1133">Transmembrane helix</keyword>
<dbReference type="HOGENOM" id="CLU_001570_29_6_1"/>
<dbReference type="GO" id="GO:0020037">
    <property type="term" value="F:heme binding"/>
    <property type="evidence" value="ECO:0007669"/>
    <property type="project" value="InterPro"/>
</dbReference>
<dbReference type="EnsemblPlants" id="AES67664">
    <property type="protein sequence ID" value="AES67664"/>
    <property type="gene ID" value="MTR_2g097840"/>
</dbReference>
<dbReference type="InterPro" id="IPR001128">
    <property type="entry name" value="Cyt_P450"/>
</dbReference>
<dbReference type="GO" id="GO:0005506">
    <property type="term" value="F:iron ion binding"/>
    <property type="evidence" value="ECO:0007669"/>
    <property type="project" value="InterPro"/>
</dbReference>
<evidence type="ECO:0000313" key="12">
    <source>
        <dbReference type="EMBL" id="AES67664.1"/>
    </source>
</evidence>
<accession>G7IRZ1</accession>
<keyword evidence="10" id="KW-0503">Monooxygenase</keyword>
<protein>
    <submittedName>
        <fullName evidence="12">Cytochrome P450 family 71 protein</fullName>
    </submittedName>
</protein>
<evidence type="ECO:0000256" key="8">
    <source>
        <dbReference type="ARBA" id="ARBA00023002"/>
    </source>
</evidence>
<evidence type="ECO:0000256" key="11">
    <source>
        <dbReference type="ARBA" id="ARBA00023136"/>
    </source>
</evidence>
<dbReference type="PANTHER" id="PTHR47953">
    <property type="entry name" value="OS08G0105600 PROTEIN"/>
    <property type="match status" value="1"/>
</dbReference>
<reference evidence="13" key="3">
    <citation type="submission" date="2015-04" db="UniProtKB">
        <authorList>
            <consortium name="EnsemblPlants"/>
        </authorList>
    </citation>
    <scope>IDENTIFICATION</scope>
    <source>
        <strain evidence="13">cv. Jemalong A17</strain>
    </source>
</reference>
<dbReference type="Proteomes" id="UP000002051">
    <property type="component" value="Chromosome 2"/>
</dbReference>
<dbReference type="InterPro" id="IPR036396">
    <property type="entry name" value="Cyt_P450_sf"/>
</dbReference>
<dbReference type="PANTHER" id="PTHR47953:SF19">
    <property type="entry name" value="OS06G0641600 PROTEIN"/>
    <property type="match status" value="1"/>
</dbReference>
<keyword evidence="8" id="KW-0560">Oxidoreductase</keyword>
<evidence type="ECO:0000313" key="14">
    <source>
        <dbReference type="Proteomes" id="UP000002051"/>
    </source>
</evidence>
<evidence type="ECO:0000256" key="6">
    <source>
        <dbReference type="ARBA" id="ARBA00022723"/>
    </source>
</evidence>
<dbReference type="GO" id="GO:0016705">
    <property type="term" value="F:oxidoreductase activity, acting on paired donors, with incorporation or reduction of molecular oxygen"/>
    <property type="evidence" value="ECO:0007669"/>
    <property type="project" value="InterPro"/>
</dbReference>
<dbReference type="GO" id="GO:0016020">
    <property type="term" value="C:membrane"/>
    <property type="evidence" value="ECO:0007669"/>
    <property type="project" value="UniProtKB-SubCell"/>
</dbReference>
<evidence type="ECO:0000256" key="7">
    <source>
        <dbReference type="ARBA" id="ARBA00022989"/>
    </source>
</evidence>
<dbReference type="OMA" id="FENCFID"/>
<dbReference type="PaxDb" id="3880-AES67664"/>
<dbReference type="EMBL" id="CM001218">
    <property type="protein sequence ID" value="AES67664.1"/>
    <property type="molecule type" value="Genomic_DNA"/>
</dbReference>
<dbReference type="Gene3D" id="1.10.630.10">
    <property type="entry name" value="Cytochrome P450"/>
    <property type="match status" value="1"/>
</dbReference>
<keyword evidence="11" id="KW-0472">Membrane</keyword>
<sequence length="132" mass="15061">MLTDQRNNERLHPPFTLLPRECREACNIGGYEIPIKTSVIVNAWRFQDSKDFEFNKVNSNNNFEYIPSREGRRMCPGISLGLANIELPLAALLHHFNWELPNGMKPDDLDKTESLGAATARRNGLYLIPTPH</sequence>
<evidence type="ECO:0000256" key="1">
    <source>
        <dbReference type="ARBA" id="ARBA00001971"/>
    </source>
</evidence>
<proteinExistence type="inferred from homology"/>
<evidence type="ECO:0000313" key="13">
    <source>
        <dbReference type="EnsemblPlants" id="AES67664"/>
    </source>
</evidence>
<dbReference type="Pfam" id="PF00067">
    <property type="entry name" value="p450"/>
    <property type="match status" value="1"/>
</dbReference>
<keyword evidence="4" id="KW-0349">Heme</keyword>
<name>G7IRZ1_MEDTR</name>
<comment type="similarity">
    <text evidence="3">Belongs to the cytochrome P450 family.</text>
</comment>
<organism evidence="12 14">
    <name type="scientific">Medicago truncatula</name>
    <name type="common">Barrel medic</name>
    <name type="synonym">Medicago tribuloides</name>
    <dbReference type="NCBI Taxonomy" id="3880"/>
    <lineage>
        <taxon>Eukaryota</taxon>
        <taxon>Viridiplantae</taxon>
        <taxon>Streptophyta</taxon>
        <taxon>Embryophyta</taxon>
        <taxon>Tracheophyta</taxon>
        <taxon>Spermatophyta</taxon>
        <taxon>Magnoliopsida</taxon>
        <taxon>eudicotyledons</taxon>
        <taxon>Gunneridae</taxon>
        <taxon>Pentapetalae</taxon>
        <taxon>rosids</taxon>
        <taxon>fabids</taxon>
        <taxon>Fabales</taxon>
        <taxon>Fabaceae</taxon>
        <taxon>Papilionoideae</taxon>
        <taxon>50 kb inversion clade</taxon>
        <taxon>NPAAA clade</taxon>
        <taxon>Hologalegina</taxon>
        <taxon>IRL clade</taxon>
        <taxon>Trifolieae</taxon>
        <taxon>Medicago</taxon>
    </lineage>
</organism>
<evidence type="ECO:0000256" key="5">
    <source>
        <dbReference type="ARBA" id="ARBA00022692"/>
    </source>
</evidence>
<evidence type="ECO:0000256" key="3">
    <source>
        <dbReference type="ARBA" id="ARBA00010617"/>
    </source>
</evidence>
<dbReference type="GO" id="GO:0004497">
    <property type="term" value="F:monooxygenase activity"/>
    <property type="evidence" value="ECO:0007669"/>
    <property type="project" value="UniProtKB-KW"/>
</dbReference>
<dbReference type="eggNOG" id="KOG0156">
    <property type="taxonomic scope" value="Eukaryota"/>
</dbReference>
<gene>
    <name evidence="12" type="ordered locus">MTR_2g097840</name>
</gene>
<comment type="subcellular location">
    <subcellularLocation>
        <location evidence="2">Membrane</location>
        <topology evidence="2">Single-pass membrane protein</topology>
    </subcellularLocation>
</comment>
<keyword evidence="9" id="KW-0408">Iron</keyword>
<dbReference type="InterPro" id="IPR052306">
    <property type="entry name" value="CYP450_71D"/>
</dbReference>
<keyword evidence="14" id="KW-1185">Reference proteome</keyword>
<evidence type="ECO:0000256" key="4">
    <source>
        <dbReference type="ARBA" id="ARBA00022617"/>
    </source>
</evidence>
<dbReference type="AlphaFoldDB" id="G7IRZ1"/>
<keyword evidence="5" id="KW-0812">Transmembrane</keyword>
<dbReference type="SUPFAM" id="SSF48264">
    <property type="entry name" value="Cytochrome P450"/>
    <property type="match status" value="1"/>
</dbReference>
<evidence type="ECO:0000256" key="9">
    <source>
        <dbReference type="ARBA" id="ARBA00023004"/>
    </source>
</evidence>
<comment type="cofactor">
    <cofactor evidence="1">
        <name>heme</name>
        <dbReference type="ChEBI" id="CHEBI:30413"/>
    </cofactor>
</comment>
<evidence type="ECO:0000256" key="2">
    <source>
        <dbReference type="ARBA" id="ARBA00004167"/>
    </source>
</evidence>
<reference evidence="12 14" key="1">
    <citation type="journal article" date="2011" name="Nature">
        <title>The Medicago genome provides insight into the evolution of rhizobial symbioses.</title>
        <authorList>
            <person name="Young N.D."/>
            <person name="Debelle F."/>
            <person name="Oldroyd G.E."/>
            <person name="Geurts R."/>
            <person name="Cannon S.B."/>
            <person name="Udvardi M.K."/>
            <person name="Benedito V.A."/>
            <person name="Mayer K.F."/>
            <person name="Gouzy J."/>
            <person name="Schoof H."/>
            <person name="Van de Peer Y."/>
            <person name="Proost S."/>
            <person name="Cook D.R."/>
            <person name="Meyers B.C."/>
            <person name="Spannagl M."/>
            <person name="Cheung F."/>
            <person name="De Mita S."/>
            <person name="Krishnakumar V."/>
            <person name="Gundlach H."/>
            <person name="Zhou S."/>
            <person name="Mudge J."/>
            <person name="Bharti A.K."/>
            <person name="Murray J.D."/>
            <person name="Naoumkina M.A."/>
            <person name="Rosen B."/>
            <person name="Silverstein K.A."/>
            <person name="Tang H."/>
            <person name="Rombauts S."/>
            <person name="Zhao P.X."/>
            <person name="Zhou P."/>
            <person name="Barbe V."/>
            <person name="Bardou P."/>
            <person name="Bechner M."/>
            <person name="Bellec A."/>
            <person name="Berger A."/>
            <person name="Berges H."/>
            <person name="Bidwell S."/>
            <person name="Bisseling T."/>
            <person name="Choisne N."/>
            <person name="Couloux A."/>
            <person name="Denny R."/>
            <person name="Deshpande S."/>
            <person name="Dai X."/>
            <person name="Doyle J.J."/>
            <person name="Dudez A.M."/>
            <person name="Farmer A.D."/>
            <person name="Fouteau S."/>
            <person name="Franken C."/>
            <person name="Gibelin C."/>
            <person name="Gish J."/>
            <person name="Goldstein S."/>
            <person name="Gonzalez A.J."/>
            <person name="Green P.J."/>
            <person name="Hallab A."/>
            <person name="Hartog M."/>
            <person name="Hua A."/>
            <person name="Humphray S.J."/>
            <person name="Jeong D.H."/>
            <person name="Jing Y."/>
            <person name="Jocker A."/>
            <person name="Kenton S.M."/>
            <person name="Kim D.J."/>
            <person name="Klee K."/>
            <person name="Lai H."/>
            <person name="Lang C."/>
            <person name="Lin S."/>
            <person name="Macmil S.L."/>
            <person name="Magdelenat G."/>
            <person name="Matthews L."/>
            <person name="McCorrison J."/>
            <person name="Monaghan E.L."/>
            <person name="Mun J.H."/>
            <person name="Najar F.Z."/>
            <person name="Nicholson C."/>
            <person name="Noirot C."/>
            <person name="O'Bleness M."/>
            <person name="Paule C.R."/>
            <person name="Poulain J."/>
            <person name="Prion F."/>
            <person name="Qin B."/>
            <person name="Qu C."/>
            <person name="Retzel E.F."/>
            <person name="Riddle C."/>
            <person name="Sallet E."/>
            <person name="Samain S."/>
            <person name="Samson N."/>
            <person name="Sanders I."/>
            <person name="Saurat O."/>
            <person name="Scarpelli C."/>
            <person name="Schiex T."/>
            <person name="Segurens B."/>
            <person name="Severin A.J."/>
            <person name="Sherrier D.J."/>
            <person name="Shi R."/>
            <person name="Sims S."/>
            <person name="Singer S.R."/>
            <person name="Sinharoy S."/>
            <person name="Sterck L."/>
            <person name="Viollet A."/>
            <person name="Wang B.B."/>
            <person name="Wang K."/>
            <person name="Wang M."/>
            <person name="Wang X."/>
            <person name="Warfsmann J."/>
            <person name="Weissenbach J."/>
            <person name="White D.D."/>
            <person name="White J.D."/>
            <person name="Wiley G.B."/>
            <person name="Wincker P."/>
            <person name="Xing Y."/>
            <person name="Yang L."/>
            <person name="Yao Z."/>
            <person name="Ying F."/>
            <person name="Zhai J."/>
            <person name="Zhou L."/>
            <person name="Zuber A."/>
            <person name="Denarie J."/>
            <person name="Dixon R.A."/>
            <person name="May G.D."/>
            <person name="Schwartz D.C."/>
            <person name="Rogers J."/>
            <person name="Quetier F."/>
            <person name="Town C.D."/>
            <person name="Roe B.A."/>
        </authorList>
    </citation>
    <scope>NUCLEOTIDE SEQUENCE [LARGE SCALE GENOMIC DNA]</scope>
    <source>
        <strain evidence="12">A17</strain>
        <strain evidence="13 14">cv. Jemalong A17</strain>
    </source>
</reference>